<dbReference type="Proteomes" id="UP000583556">
    <property type="component" value="Unassembled WGS sequence"/>
</dbReference>
<organism evidence="1 2">
    <name type="scientific">Novosphingobium olei</name>
    <dbReference type="NCBI Taxonomy" id="2728851"/>
    <lineage>
        <taxon>Bacteria</taxon>
        <taxon>Pseudomonadati</taxon>
        <taxon>Pseudomonadota</taxon>
        <taxon>Alphaproteobacteria</taxon>
        <taxon>Sphingomonadales</taxon>
        <taxon>Sphingomonadaceae</taxon>
        <taxon>Novosphingobium</taxon>
    </lineage>
</organism>
<dbReference type="AlphaFoldDB" id="A0A7Y0BTW1"/>
<comment type="caution">
    <text evidence="1">The sequence shown here is derived from an EMBL/GenBank/DDBJ whole genome shotgun (WGS) entry which is preliminary data.</text>
</comment>
<reference evidence="1 2" key="1">
    <citation type="submission" date="2020-04" db="EMBL/GenBank/DDBJ databases">
        <title>Novosphingobium sp. TW-4 isolated from soil.</title>
        <authorList>
            <person name="Dahal R.H."/>
            <person name="Chaudhary D.K."/>
        </authorList>
    </citation>
    <scope>NUCLEOTIDE SEQUENCE [LARGE SCALE GENOMIC DNA]</scope>
    <source>
        <strain evidence="1 2">TW-4</strain>
    </source>
</reference>
<dbReference type="RefSeq" id="WP_169494999.1">
    <property type="nucleotide sequence ID" value="NZ_JABBGM010000013.1"/>
</dbReference>
<keyword evidence="2" id="KW-1185">Reference proteome</keyword>
<dbReference type="EMBL" id="JABBGM010000013">
    <property type="protein sequence ID" value="NML95791.1"/>
    <property type="molecule type" value="Genomic_DNA"/>
</dbReference>
<sequence length="315" mass="34600">MSHHFREIAARAVADGVIDAQEVLALRQVVWPDGVISPDEAEAILLLNDHVREHTPEWTDFVVEAVGEFVVNGCAPRGYVDAGTADWLIARIDHDGRLDSMTELELIVRVLERALNCPDRLKAYALAQIERAVVFGSGPTREGGSLSAGSVSTSECALLRRVIFAAGGSGPAQVSKPEAEMLFRIKDATLDGNNAPEWERLFVQGVANFLQGWKRPEQLTRERAGQLEAFMDDRTTNVGRFFSRMVQTAPNGLLSSLRGTGFGRRGTGAHSVAEARADFEVTDSERLWLDAQIDADDTLDPLEQALLRFIMQEEG</sequence>
<gene>
    <name evidence="1" type="ORF">HHL27_19130</name>
</gene>
<evidence type="ECO:0000313" key="1">
    <source>
        <dbReference type="EMBL" id="NML95791.1"/>
    </source>
</evidence>
<name>A0A7Y0BTW1_9SPHN</name>
<accession>A0A7Y0BTW1</accession>
<evidence type="ECO:0000313" key="2">
    <source>
        <dbReference type="Proteomes" id="UP000583556"/>
    </source>
</evidence>
<proteinExistence type="predicted"/>
<protein>
    <submittedName>
        <fullName evidence="1">Uncharacterized protein</fullName>
    </submittedName>
</protein>